<dbReference type="InterPro" id="IPR000008">
    <property type="entry name" value="C2_dom"/>
</dbReference>
<evidence type="ECO:0000256" key="1">
    <source>
        <dbReference type="SAM" id="MobiDB-lite"/>
    </source>
</evidence>
<accession>A0A226E2X7</accession>
<keyword evidence="2" id="KW-0732">Signal</keyword>
<dbReference type="AlphaFoldDB" id="A0A226E2X7"/>
<dbReference type="SUPFAM" id="SSF49562">
    <property type="entry name" value="C2 domain (Calcium/lipid-binding domain, CaLB)"/>
    <property type="match status" value="1"/>
</dbReference>
<feature type="compositionally biased region" description="Basic residues" evidence="1">
    <location>
        <begin position="201"/>
        <end position="210"/>
    </location>
</feature>
<evidence type="ECO:0000259" key="3">
    <source>
        <dbReference type="SMART" id="SM00239"/>
    </source>
</evidence>
<dbReference type="SMART" id="SM00239">
    <property type="entry name" value="C2"/>
    <property type="match status" value="1"/>
</dbReference>
<feature type="region of interest" description="Disordered" evidence="1">
    <location>
        <begin position="192"/>
        <end position="218"/>
    </location>
</feature>
<feature type="domain" description="C2" evidence="3">
    <location>
        <begin position="44"/>
        <end position="149"/>
    </location>
</feature>
<feature type="chain" id="PRO_5013347842" description="C2 domain-containing protein" evidence="2">
    <location>
        <begin position="29"/>
        <end position="218"/>
    </location>
</feature>
<dbReference type="Proteomes" id="UP000198287">
    <property type="component" value="Unassembled WGS sequence"/>
</dbReference>
<evidence type="ECO:0000313" key="4">
    <source>
        <dbReference type="EMBL" id="OXA51789.1"/>
    </source>
</evidence>
<reference evidence="4 5" key="1">
    <citation type="submission" date="2015-12" db="EMBL/GenBank/DDBJ databases">
        <title>The genome of Folsomia candida.</title>
        <authorList>
            <person name="Faddeeva A."/>
            <person name="Derks M.F."/>
            <person name="Anvar Y."/>
            <person name="Smit S."/>
            <person name="Van Straalen N."/>
            <person name="Roelofs D."/>
        </authorList>
    </citation>
    <scope>NUCLEOTIDE SEQUENCE [LARGE SCALE GENOMIC DNA]</scope>
    <source>
        <strain evidence="4 5">VU population</strain>
        <tissue evidence="4">Whole body</tissue>
    </source>
</reference>
<dbReference type="Gene3D" id="2.60.40.150">
    <property type="entry name" value="C2 domain"/>
    <property type="match status" value="1"/>
</dbReference>
<dbReference type="EMBL" id="LNIX01000007">
    <property type="protein sequence ID" value="OXA51789.1"/>
    <property type="molecule type" value="Genomic_DNA"/>
</dbReference>
<organism evidence="4 5">
    <name type="scientific">Folsomia candida</name>
    <name type="common">Springtail</name>
    <dbReference type="NCBI Taxonomy" id="158441"/>
    <lineage>
        <taxon>Eukaryota</taxon>
        <taxon>Metazoa</taxon>
        <taxon>Ecdysozoa</taxon>
        <taxon>Arthropoda</taxon>
        <taxon>Hexapoda</taxon>
        <taxon>Collembola</taxon>
        <taxon>Entomobryomorpha</taxon>
        <taxon>Isotomoidea</taxon>
        <taxon>Isotomidae</taxon>
        <taxon>Proisotominae</taxon>
        <taxon>Folsomia</taxon>
    </lineage>
</organism>
<sequence length="218" mass="24030">MTRGFLSSPRRVLSVLALVSVTVYSTHASKDVEDKPAENDTSVIDVQFVISARELPTKKGILGQTNRPDSYVELEYFEKMTGGESKVYLTSTVPSTANPEWPDIVHVKFHNGQGQRIKFAVMEGSSDKEISHCSVSLKSIVNGTDNALEVELVGPSQKNGRLIINTLINKTPNDATVERLASTSKAKDIVIDLEKNPKDTRKSKKNKKNKKAAEDDED</sequence>
<proteinExistence type="predicted"/>
<gene>
    <name evidence="4" type="ORF">Fcan01_13490</name>
</gene>
<dbReference type="Pfam" id="PF00168">
    <property type="entry name" value="C2"/>
    <property type="match status" value="1"/>
</dbReference>
<protein>
    <recommendedName>
        <fullName evidence="3">C2 domain-containing protein</fullName>
    </recommendedName>
</protein>
<evidence type="ECO:0000256" key="2">
    <source>
        <dbReference type="SAM" id="SignalP"/>
    </source>
</evidence>
<dbReference type="CDD" id="cd00030">
    <property type="entry name" value="C2"/>
    <property type="match status" value="1"/>
</dbReference>
<dbReference type="InterPro" id="IPR035892">
    <property type="entry name" value="C2_domain_sf"/>
</dbReference>
<feature type="signal peptide" evidence="2">
    <location>
        <begin position="1"/>
        <end position="28"/>
    </location>
</feature>
<keyword evidence="5" id="KW-1185">Reference proteome</keyword>
<name>A0A226E2X7_FOLCA</name>
<evidence type="ECO:0000313" key="5">
    <source>
        <dbReference type="Proteomes" id="UP000198287"/>
    </source>
</evidence>
<comment type="caution">
    <text evidence="4">The sequence shown here is derived from an EMBL/GenBank/DDBJ whole genome shotgun (WGS) entry which is preliminary data.</text>
</comment>